<keyword evidence="2" id="KW-1185">Reference proteome</keyword>
<gene>
    <name evidence="1" type="ORF">BpHYR1_022675</name>
</gene>
<protein>
    <submittedName>
        <fullName evidence="1">Uncharacterized protein</fullName>
    </submittedName>
</protein>
<dbReference type="EMBL" id="REGN01001283">
    <property type="protein sequence ID" value="RNA35835.1"/>
    <property type="molecule type" value="Genomic_DNA"/>
</dbReference>
<dbReference type="AlphaFoldDB" id="A0A3M7SJF4"/>
<comment type="caution">
    <text evidence="1">The sequence shown here is derived from an EMBL/GenBank/DDBJ whole genome shotgun (WGS) entry which is preliminary data.</text>
</comment>
<evidence type="ECO:0000313" key="2">
    <source>
        <dbReference type="Proteomes" id="UP000276133"/>
    </source>
</evidence>
<organism evidence="1 2">
    <name type="scientific">Brachionus plicatilis</name>
    <name type="common">Marine rotifer</name>
    <name type="synonym">Brachionus muelleri</name>
    <dbReference type="NCBI Taxonomy" id="10195"/>
    <lineage>
        <taxon>Eukaryota</taxon>
        <taxon>Metazoa</taxon>
        <taxon>Spiralia</taxon>
        <taxon>Gnathifera</taxon>
        <taxon>Rotifera</taxon>
        <taxon>Eurotatoria</taxon>
        <taxon>Monogononta</taxon>
        <taxon>Pseudotrocha</taxon>
        <taxon>Ploima</taxon>
        <taxon>Brachionidae</taxon>
        <taxon>Brachionus</taxon>
    </lineage>
</organism>
<sequence>MLKITIKKIAAIGTTIKPIEYSFVFLTKRSKHPCFGVGTLQHFSLIKKLKSSGDIMPQQSYCLDTSSNELHCFSKLSNSDKLKISTFEDMLIMLPHLSTHVVVIRPSPKSYGFLLRLSFLENEQKKKRANIGIIFVANNGFLRIYLNQYKFGKIFVNFLHKINKIYNIRLYIKVAQNVQKDFTEQFRIKIRENFPQNPNETIGFNRSADNRKFLEIKEHLARYVPHDRTFEKAFEKASNSLKTSRSVVNTSAKKQLEN</sequence>
<reference evidence="1 2" key="1">
    <citation type="journal article" date="2018" name="Sci. Rep.">
        <title>Genomic signatures of local adaptation to the degree of environmental predictability in rotifers.</title>
        <authorList>
            <person name="Franch-Gras L."/>
            <person name="Hahn C."/>
            <person name="Garcia-Roger E.M."/>
            <person name="Carmona M.J."/>
            <person name="Serra M."/>
            <person name="Gomez A."/>
        </authorList>
    </citation>
    <scope>NUCLEOTIDE SEQUENCE [LARGE SCALE GENOMIC DNA]</scope>
    <source>
        <strain evidence="1">HYR1</strain>
    </source>
</reference>
<proteinExistence type="predicted"/>
<accession>A0A3M7SJF4</accession>
<name>A0A3M7SJF4_BRAPC</name>
<evidence type="ECO:0000313" key="1">
    <source>
        <dbReference type="EMBL" id="RNA35835.1"/>
    </source>
</evidence>
<dbReference type="Proteomes" id="UP000276133">
    <property type="component" value="Unassembled WGS sequence"/>
</dbReference>